<dbReference type="AlphaFoldDB" id="A0A1F7I9D0"/>
<evidence type="ECO:0000256" key="1">
    <source>
        <dbReference type="SAM" id="Phobius"/>
    </source>
</evidence>
<gene>
    <name evidence="2" type="ORF">A2954_01775</name>
</gene>
<proteinExistence type="predicted"/>
<comment type="caution">
    <text evidence="2">The sequence shown here is derived from an EMBL/GenBank/DDBJ whole genome shotgun (WGS) entry which is preliminary data.</text>
</comment>
<keyword evidence="1" id="KW-0472">Membrane</keyword>
<keyword evidence="1" id="KW-1133">Transmembrane helix</keyword>
<dbReference type="EMBL" id="MGAG01000032">
    <property type="protein sequence ID" value="OGK39977.1"/>
    <property type="molecule type" value="Genomic_DNA"/>
</dbReference>
<feature type="transmembrane region" description="Helical" evidence="1">
    <location>
        <begin position="60"/>
        <end position="81"/>
    </location>
</feature>
<sequence>MFYGSKFSESGPDNTIIEPIEFISLFTLSAAVMGFIFGYQPAQLYFDGKKKLAVNLFLQTIAYFAVITSLILTLFFSGVLIKRK</sequence>
<name>A0A1F7I9D0_9BACT</name>
<reference evidence="2 3" key="1">
    <citation type="journal article" date="2016" name="Nat. Commun.">
        <title>Thousands of microbial genomes shed light on interconnected biogeochemical processes in an aquifer system.</title>
        <authorList>
            <person name="Anantharaman K."/>
            <person name="Brown C.T."/>
            <person name="Hug L.A."/>
            <person name="Sharon I."/>
            <person name="Castelle C.J."/>
            <person name="Probst A.J."/>
            <person name="Thomas B.C."/>
            <person name="Singh A."/>
            <person name="Wilkins M.J."/>
            <person name="Karaoz U."/>
            <person name="Brodie E.L."/>
            <person name="Williams K.H."/>
            <person name="Hubbard S.S."/>
            <person name="Banfield J.F."/>
        </authorList>
    </citation>
    <scope>NUCLEOTIDE SEQUENCE [LARGE SCALE GENOMIC DNA]</scope>
</reference>
<evidence type="ECO:0000313" key="2">
    <source>
        <dbReference type="EMBL" id="OGK39977.1"/>
    </source>
</evidence>
<feature type="transmembrane region" description="Helical" evidence="1">
    <location>
        <begin position="20"/>
        <end position="40"/>
    </location>
</feature>
<keyword evidence="1" id="KW-0812">Transmembrane</keyword>
<organism evidence="2 3">
    <name type="scientific">Candidatus Roizmanbacteria bacterium RIFCSPLOWO2_01_FULL_37_12</name>
    <dbReference type="NCBI Taxonomy" id="1802056"/>
    <lineage>
        <taxon>Bacteria</taxon>
        <taxon>Candidatus Roizmaniibacteriota</taxon>
    </lineage>
</organism>
<accession>A0A1F7I9D0</accession>
<evidence type="ECO:0000313" key="3">
    <source>
        <dbReference type="Proteomes" id="UP000177698"/>
    </source>
</evidence>
<protein>
    <submittedName>
        <fullName evidence="2">Uncharacterized protein</fullName>
    </submittedName>
</protein>
<dbReference type="Proteomes" id="UP000177698">
    <property type="component" value="Unassembled WGS sequence"/>
</dbReference>